<feature type="compositionally biased region" description="Acidic residues" evidence="1">
    <location>
        <begin position="19"/>
        <end position="32"/>
    </location>
</feature>
<protein>
    <submittedName>
        <fullName evidence="2">Uncharacterized protein</fullName>
    </submittedName>
</protein>
<dbReference type="Proteomes" id="UP000297245">
    <property type="component" value="Unassembled WGS sequence"/>
</dbReference>
<feature type="region of interest" description="Disordered" evidence="1">
    <location>
        <begin position="1"/>
        <end position="37"/>
    </location>
</feature>
<dbReference type="EMBL" id="ML179679">
    <property type="protein sequence ID" value="THU83201.1"/>
    <property type="molecule type" value="Genomic_DNA"/>
</dbReference>
<evidence type="ECO:0000256" key="1">
    <source>
        <dbReference type="SAM" id="MobiDB-lite"/>
    </source>
</evidence>
<reference evidence="2 3" key="1">
    <citation type="journal article" date="2019" name="Nat. Ecol. Evol.">
        <title>Megaphylogeny resolves global patterns of mushroom evolution.</title>
        <authorList>
            <person name="Varga T."/>
            <person name="Krizsan K."/>
            <person name="Foldi C."/>
            <person name="Dima B."/>
            <person name="Sanchez-Garcia M."/>
            <person name="Sanchez-Ramirez S."/>
            <person name="Szollosi G.J."/>
            <person name="Szarkandi J.G."/>
            <person name="Papp V."/>
            <person name="Albert L."/>
            <person name="Andreopoulos W."/>
            <person name="Angelini C."/>
            <person name="Antonin V."/>
            <person name="Barry K.W."/>
            <person name="Bougher N.L."/>
            <person name="Buchanan P."/>
            <person name="Buyck B."/>
            <person name="Bense V."/>
            <person name="Catcheside P."/>
            <person name="Chovatia M."/>
            <person name="Cooper J."/>
            <person name="Damon W."/>
            <person name="Desjardin D."/>
            <person name="Finy P."/>
            <person name="Geml J."/>
            <person name="Haridas S."/>
            <person name="Hughes K."/>
            <person name="Justo A."/>
            <person name="Karasinski D."/>
            <person name="Kautmanova I."/>
            <person name="Kiss B."/>
            <person name="Kocsube S."/>
            <person name="Kotiranta H."/>
            <person name="LaButti K.M."/>
            <person name="Lechner B.E."/>
            <person name="Liimatainen K."/>
            <person name="Lipzen A."/>
            <person name="Lukacs Z."/>
            <person name="Mihaltcheva S."/>
            <person name="Morgado L.N."/>
            <person name="Niskanen T."/>
            <person name="Noordeloos M.E."/>
            <person name="Ohm R.A."/>
            <person name="Ortiz-Santana B."/>
            <person name="Ovrebo C."/>
            <person name="Racz N."/>
            <person name="Riley R."/>
            <person name="Savchenko A."/>
            <person name="Shiryaev A."/>
            <person name="Soop K."/>
            <person name="Spirin V."/>
            <person name="Szebenyi C."/>
            <person name="Tomsovsky M."/>
            <person name="Tulloss R.E."/>
            <person name="Uehling J."/>
            <person name="Grigoriev I.V."/>
            <person name="Vagvolgyi C."/>
            <person name="Papp T."/>
            <person name="Martin F.M."/>
            <person name="Miettinen O."/>
            <person name="Hibbett D.S."/>
            <person name="Nagy L.G."/>
        </authorList>
    </citation>
    <scope>NUCLEOTIDE SEQUENCE [LARGE SCALE GENOMIC DNA]</scope>
    <source>
        <strain evidence="2 3">CBS 962.96</strain>
    </source>
</reference>
<gene>
    <name evidence="2" type="ORF">K435DRAFT_871532</name>
</gene>
<organism evidence="2 3">
    <name type="scientific">Dendrothele bispora (strain CBS 962.96)</name>
    <dbReference type="NCBI Taxonomy" id="1314807"/>
    <lineage>
        <taxon>Eukaryota</taxon>
        <taxon>Fungi</taxon>
        <taxon>Dikarya</taxon>
        <taxon>Basidiomycota</taxon>
        <taxon>Agaricomycotina</taxon>
        <taxon>Agaricomycetes</taxon>
        <taxon>Agaricomycetidae</taxon>
        <taxon>Agaricales</taxon>
        <taxon>Agaricales incertae sedis</taxon>
        <taxon>Dendrothele</taxon>
    </lineage>
</organism>
<keyword evidence="3" id="KW-1185">Reference proteome</keyword>
<dbReference type="AlphaFoldDB" id="A0A4S8L497"/>
<proteinExistence type="predicted"/>
<accession>A0A4S8L497</accession>
<evidence type="ECO:0000313" key="3">
    <source>
        <dbReference type="Proteomes" id="UP000297245"/>
    </source>
</evidence>
<evidence type="ECO:0000313" key="2">
    <source>
        <dbReference type="EMBL" id="THU83201.1"/>
    </source>
</evidence>
<name>A0A4S8L497_DENBC</name>
<sequence length="133" mass="15447">MCTSELEPEIHAGLKNISSDDENEEGEEEERVGEDSIVDIPLPTFDEITQEIMQESDELEEDEDIFDSQVLTLAEIFDYPPSRVNDNSFSFSFMTEYWWRGESTLSNEMRMHKDMTSDLINELHDPDLDDDVD</sequence>